<name>A0A7S1TAK6_9RHOD</name>
<dbReference type="SMART" id="SM00220">
    <property type="entry name" value="S_TKc"/>
    <property type="match status" value="1"/>
</dbReference>
<dbReference type="SUPFAM" id="SSF48371">
    <property type="entry name" value="ARM repeat"/>
    <property type="match status" value="1"/>
</dbReference>
<dbReference type="EMBL" id="HBGH01005150">
    <property type="protein sequence ID" value="CAD9230736.1"/>
    <property type="molecule type" value="Transcribed_RNA"/>
</dbReference>
<feature type="region of interest" description="Disordered" evidence="3">
    <location>
        <begin position="710"/>
        <end position="789"/>
    </location>
</feature>
<evidence type="ECO:0000256" key="3">
    <source>
        <dbReference type="SAM" id="MobiDB-lite"/>
    </source>
</evidence>
<organism evidence="5">
    <name type="scientific">Compsopogon caeruleus</name>
    <dbReference type="NCBI Taxonomy" id="31354"/>
    <lineage>
        <taxon>Eukaryota</taxon>
        <taxon>Rhodophyta</taxon>
        <taxon>Compsopogonophyceae</taxon>
        <taxon>Compsopogonales</taxon>
        <taxon>Compsopogonaceae</taxon>
        <taxon>Compsopogon</taxon>
    </lineage>
</organism>
<feature type="region of interest" description="Disordered" evidence="3">
    <location>
        <begin position="630"/>
        <end position="680"/>
    </location>
</feature>
<dbReference type="PROSITE" id="PS50011">
    <property type="entry name" value="PROTEIN_KINASE_DOM"/>
    <property type="match status" value="1"/>
</dbReference>
<accession>A0A7S1TAK6</accession>
<feature type="repeat" description="HEAT" evidence="2">
    <location>
        <begin position="512"/>
        <end position="550"/>
    </location>
</feature>
<dbReference type="GO" id="GO:0005524">
    <property type="term" value="F:ATP binding"/>
    <property type="evidence" value="ECO:0007669"/>
    <property type="project" value="InterPro"/>
</dbReference>
<feature type="compositionally biased region" description="Low complexity" evidence="3">
    <location>
        <begin position="736"/>
        <end position="747"/>
    </location>
</feature>
<keyword evidence="1" id="KW-0677">Repeat</keyword>
<evidence type="ECO:0000259" key="4">
    <source>
        <dbReference type="PROSITE" id="PS50011"/>
    </source>
</evidence>
<dbReference type="PANTHER" id="PTHR12984:SF3">
    <property type="entry name" value="N-TERMINAL KINASE-LIKE PROTEIN"/>
    <property type="match status" value="1"/>
</dbReference>
<dbReference type="PROSITE" id="PS50077">
    <property type="entry name" value="HEAT_REPEAT"/>
    <property type="match status" value="1"/>
</dbReference>
<feature type="compositionally biased region" description="Basic and acidic residues" evidence="3">
    <location>
        <begin position="557"/>
        <end position="568"/>
    </location>
</feature>
<dbReference type="Pfam" id="PF02985">
    <property type="entry name" value="HEAT"/>
    <property type="match status" value="1"/>
</dbReference>
<dbReference type="InterPro" id="IPR011009">
    <property type="entry name" value="Kinase-like_dom_sf"/>
</dbReference>
<evidence type="ECO:0000256" key="1">
    <source>
        <dbReference type="ARBA" id="ARBA00022737"/>
    </source>
</evidence>
<feature type="compositionally biased region" description="Low complexity" evidence="3">
    <location>
        <begin position="638"/>
        <end position="652"/>
    </location>
</feature>
<dbReference type="InterPro" id="IPR000357">
    <property type="entry name" value="HEAT"/>
</dbReference>
<feature type="compositionally biased region" description="Basic residues" evidence="3">
    <location>
        <begin position="776"/>
        <end position="789"/>
    </location>
</feature>
<dbReference type="InterPro" id="IPR011989">
    <property type="entry name" value="ARM-like"/>
</dbReference>
<dbReference type="Pfam" id="PF00069">
    <property type="entry name" value="Pkinase"/>
    <property type="match status" value="1"/>
</dbReference>
<evidence type="ECO:0000313" key="5">
    <source>
        <dbReference type="EMBL" id="CAD9230736.1"/>
    </source>
</evidence>
<sequence>MQYFSKILGSSSSFPYSIGESVPSHDPAELWTLSRGSHKEIGDEALIFSFHPGKSRLALSYGGSAADLAKNGLQKLKTLRHPDILKFLCAEEASDGTILVATEPATPLAQILADQRRGLDREAIQWGLLTISRALGFMHQSALIHGRLSAMAIFVTPGGDWKLGALEAVTPHAHIARYRDVSMIQPERYRSPEVARGNWDIVQSAPAHALDSWALGCVIYEIHTGSFSAPDQLRDTSSIPKEILPAYQKLLSSAPVGRAPAGELQNFPYLTKSRFVDLNMFLESLAIKDSLEKEAFLKRLPSQMDSLPRSFCTHKILPLVSTTMELGGGVAAFGCIVKMKDIMTDEEFKKRIGESFALKWYGNMTPDRALRIELINNLEKFIPCFDEKAINNSVFPAMCSGFQDMQSPAIRDASVKAILHLAPKLNDKNLNSVLMSHFAKLQVDPEGAIRTNTTVCIGRLANSLNSSARQKVLAPAFVRSLKDPFPPARAAGLVGLIASDSFFDPRDIATRILPAVAPLLIDPDGEVRAQAFKCLNAFIPRLTQFSTVLERQAEEARLKSSNEGKRAEVSSATSNGAGSGGWTIGGLGGSLSSLTTSFMGSKAASSAASPSSAPTGISSVDAANILAQASSHPKGESHTSSGEASGSATSDSFGVTAVATQPPPVDDDFDADDGTGWGEIDVKISQPSTVVAPAAPRQSMALGAPAVMAPSASTGSLASGGSAESEDLWSLPPPTVTRTTPKTVHPPVATPRSRSAKNEGDDWESLLGGSSTNNLKARKPPSRLGAVRR</sequence>
<feature type="compositionally biased region" description="Low complexity" evidence="3">
    <location>
        <begin position="711"/>
        <end position="723"/>
    </location>
</feature>
<dbReference type="InterPro" id="IPR000719">
    <property type="entry name" value="Prot_kinase_dom"/>
</dbReference>
<dbReference type="Gene3D" id="1.10.510.10">
    <property type="entry name" value="Transferase(Phosphotransferase) domain 1"/>
    <property type="match status" value="1"/>
</dbReference>
<protein>
    <recommendedName>
        <fullName evidence="4">Protein kinase domain-containing protein</fullName>
    </recommendedName>
</protein>
<feature type="domain" description="Protein kinase" evidence="4">
    <location>
        <begin position="1"/>
        <end position="317"/>
    </location>
</feature>
<dbReference type="PANTHER" id="PTHR12984">
    <property type="entry name" value="SCY1-RELATED S/T PROTEIN KINASE-LIKE"/>
    <property type="match status" value="1"/>
</dbReference>
<evidence type="ECO:0000256" key="2">
    <source>
        <dbReference type="PROSITE-ProRule" id="PRU00103"/>
    </source>
</evidence>
<dbReference type="InterPro" id="IPR021133">
    <property type="entry name" value="HEAT_type_2"/>
</dbReference>
<dbReference type="AlphaFoldDB" id="A0A7S1TAK6"/>
<dbReference type="SUPFAM" id="SSF56112">
    <property type="entry name" value="Protein kinase-like (PK-like)"/>
    <property type="match status" value="1"/>
</dbReference>
<dbReference type="InterPro" id="IPR051177">
    <property type="entry name" value="CIK-Related_Protein"/>
</dbReference>
<dbReference type="InterPro" id="IPR016024">
    <property type="entry name" value="ARM-type_fold"/>
</dbReference>
<feature type="region of interest" description="Disordered" evidence="3">
    <location>
        <begin position="557"/>
        <end position="579"/>
    </location>
</feature>
<dbReference type="GO" id="GO:0004672">
    <property type="term" value="F:protein kinase activity"/>
    <property type="evidence" value="ECO:0007669"/>
    <property type="project" value="InterPro"/>
</dbReference>
<gene>
    <name evidence="5" type="ORF">CCAE0312_LOCUS2790</name>
</gene>
<dbReference type="Gene3D" id="1.25.10.10">
    <property type="entry name" value="Leucine-rich Repeat Variant"/>
    <property type="match status" value="1"/>
</dbReference>
<reference evidence="5" key="1">
    <citation type="submission" date="2021-01" db="EMBL/GenBank/DDBJ databases">
        <authorList>
            <person name="Corre E."/>
            <person name="Pelletier E."/>
            <person name="Niang G."/>
            <person name="Scheremetjew M."/>
            <person name="Finn R."/>
            <person name="Kale V."/>
            <person name="Holt S."/>
            <person name="Cochrane G."/>
            <person name="Meng A."/>
            <person name="Brown T."/>
            <person name="Cohen L."/>
        </authorList>
    </citation>
    <scope>NUCLEOTIDE SEQUENCE</scope>
    <source>
        <strain evidence="5">SAG 36.94</strain>
    </source>
</reference>
<dbReference type="Gene3D" id="3.30.200.20">
    <property type="entry name" value="Phosphorylase Kinase, domain 1"/>
    <property type="match status" value="1"/>
</dbReference>
<proteinExistence type="predicted"/>